<dbReference type="Proteomes" id="UP000217785">
    <property type="component" value="Unassembled WGS sequence"/>
</dbReference>
<keyword evidence="3" id="KW-1185">Reference proteome</keyword>
<dbReference type="RefSeq" id="WP_096181680.1">
    <property type="nucleotide sequence ID" value="NZ_BDUF01000043.1"/>
</dbReference>
<dbReference type="InterPro" id="IPR022770">
    <property type="entry name" value="IucA/IucC-like_C"/>
</dbReference>
<dbReference type="EMBL" id="BDUF01000043">
    <property type="protein sequence ID" value="GAX89977.1"/>
    <property type="molecule type" value="Genomic_DNA"/>
</dbReference>
<evidence type="ECO:0000313" key="3">
    <source>
        <dbReference type="Proteomes" id="UP000217785"/>
    </source>
</evidence>
<accession>A0A292YH02</accession>
<sequence>MSELSSLENLVQNLQTSGLHVPLFFRGKTASGEVIPVENLLDESTLRSRIARAAERMNSDNLLAAASLFQKWYTSTLLSSVLTPLLTAQTGILAYLEQTELVLENDLPAGIRLSESVQWVSLSTKDAGRASRLRSKVYQALFDDNLGRLIYKIAEAIGLSPMIMWGNAGNYIGYLYEQFFKDTSQGLASRQDLDALLNSSGSNTPRFSSTYQTIWLEEATPPQSVRVRNTCCLRYQFPGCQSCLTCPRLSREERVEMINSKYK</sequence>
<name>A0A292YH02_9BACL</name>
<evidence type="ECO:0000259" key="1">
    <source>
        <dbReference type="Pfam" id="PF06276"/>
    </source>
</evidence>
<proteinExistence type="predicted"/>
<gene>
    <name evidence="2" type="ORF">EFBL_1603</name>
</gene>
<dbReference type="AlphaFoldDB" id="A0A292YH02"/>
<protein>
    <submittedName>
        <fullName evidence="2">Siderophore-iron reductase FhuF</fullName>
    </submittedName>
</protein>
<evidence type="ECO:0000313" key="2">
    <source>
        <dbReference type="EMBL" id="GAX89977.1"/>
    </source>
</evidence>
<dbReference type="OrthoDB" id="2819999at2"/>
<dbReference type="NCBIfam" id="TIGR03951">
    <property type="entry name" value="Fe_III_red_FhuF"/>
    <property type="match status" value="1"/>
</dbReference>
<dbReference type="InterPro" id="IPR008090">
    <property type="entry name" value="Fe_iron_reduct"/>
</dbReference>
<reference evidence="3" key="1">
    <citation type="submission" date="2017-07" db="EMBL/GenBank/DDBJ databases">
        <title>Draft genome sequence of Effusibacillus lacus strain skLN1.</title>
        <authorList>
            <person name="Watanabe M."/>
            <person name="Kojima H."/>
            <person name="Fukui M."/>
        </authorList>
    </citation>
    <scope>NUCLEOTIDE SEQUENCE [LARGE SCALE GENOMIC DNA]</scope>
    <source>
        <strain evidence="3">skLN1</strain>
    </source>
</reference>
<feature type="domain" description="Aerobactin siderophore biosynthesis IucA/IucC-like C-terminal" evidence="1">
    <location>
        <begin position="67"/>
        <end position="193"/>
    </location>
</feature>
<organism evidence="2 3">
    <name type="scientific">Effusibacillus lacus</name>
    <dbReference type="NCBI Taxonomy" id="1348429"/>
    <lineage>
        <taxon>Bacteria</taxon>
        <taxon>Bacillati</taxon>
        <taxon>Bacillota</taxon>
        <taxon>Bacilli</taxon>
        <taxon>Bacillales</taxon>
        <taxon>Alicyclobacillaceae</taxon>
        <taxon>Effusibacillus</taxon>
    </lineage>
</organism>
<dbReference type="GO" id="GO:0003824">
    <property type="term" value="F:catalytic activity"/>
    <property type="evidence" value="ECO:0007669"/>
    <property type="project" value="UniProtKB-ARBA"/>
</dbReference>
<comment type="caution">
    <text evidence="2">The sequence shown here is derived from an EMBL/GenBank/DDBJ whole genome shotgun (WGS) entry which is preliminary data.</text>
</comment>
<dbReference type="Pfam" id="PF06276">
    <property type="entry name" value="FhuF"/>
    <property type="match status" value="1"/>
</dbReference>